<dbReference type="InterPro" id="IPR024569">
    <property type="entry name" value="LutB_C"/>
</dbReference>
<accession>A0A1G9Z5E1</accession>
<name>A0A1G9Z5E1_9FIRM</name>
<gene>
    <name evidence="9" type="ORF">SAMN04488502_11329</name>
</gene>
<dbReference type="InterPro" id="IPR017896">
    <property type="entry name" value="4Fe4S_Fe-S-bd"/>
</dbReference>
<dbReference type="PROSITE" id="PS51379">
    <property type="entry name" value="4FE4S_FER_2"/>
    <property type="match status" value="1"/>
</dbReference>
<dbReference type="InterPro" id="IPR017900">
    <property type="entry name" value="4Fe4S_Fe_S_CS"/>
</dbReference>
<evidence type="ECO:0000256" key="6">
    <source>
        <dbReference type="ARBA" id="ARBA00023004"/>
    </source>
</evidence>
<proteinExistence type="predicted"/>
<dbReference type="OrthoDB" id="5241828at2"/>
<evidence type="ECO:0000313" key="9">
    <source>
        <dbReference type="EMBL" id="SDN15961.1"/>
    </source>
</evidence>
<dbReference type="Pfam" id="PF11870">
    <property type="entry name" value="LutB_C"/>
    <property type="match status" value="1"/>
</dbReference>
<dbReference type="Pfam" id="PF02589">
    <property type="entry name" value="LUD_dom"/>
    <property type="match status" value="1"/>
</dbReference>
<dbReference type="RefSeq" id="WP_092074829.1">
    <property type="nucleotide sequence ID" value="NZ_FNHB01000013.1"/>
</dbReference>
<dbReference type="PANTHER" id="PTHR47153">
    <property type="entry name" value="LACTATE UTILIZATION PROTEIN B"/>
    <property type="match status" value="1"/>
</dbReference>
<dbReference type="Gene3D" id="1.10.1060.10">
    <property type="entry name" value="Alpha-helical ferredoxin"/>
    <property type="match status" value="1"/>
</dbReference>
<evidence type="ECO:0000256" key="3">
    <source>
        <dbReference type="ARBA" id="ARBA00022723"/>
    </source>
</evidence>
<keyword evidence="1" id="KW-0813">Transport</keyword>
<reference evidence="9 10" key="1">
    <citation type="submission" date="2016-10" db="EMBL/GenBank/DDBJ databases">
        <authorList>
            <person name="de Groot N.N."/>
        </authorList>
    </citation>
    <scope>NUCLEOTIDE SEQUENCE [LARGE SCALE GENOMIC DNA]</scope>
    <source>
        <strain evidence="9 10">DSM 1736</strain>
    </source>
</reference>
<dbReference type="SUPFAM" id="SSF46548">
    <property type="entry name" value="alpha-helical ferredoxin"/>
    <property type="match status" value="1"/>
</dbReference>
<dbReference type="STRING" id="146817.SAMN04488502_11329"/>
<evidence type="ECO:0000256" key="5">
    <source>
        <dbReference type="ARBA" id="ARBA00022982"/>
    </source>
</evidence>
<dbReference type="EMBL" id="FNHB01000013">
    <property type="protein sequence ID" value="SDN15961.1"/>
    <property type="molecule type" value="Genomic_DNA"/>
</dbReference>
<dbReference type="InterPro" id="IPR009051">
    <property type="entry name" value="Helical_ferredxn"/>
</dbReference>
<keyword evidence="6" id="KW-0408">Iron</keyword>
<dbReference type="InterPro" id="IPR037171">
    <property type="entry name" value="NagB/RpiA_transferase-like"/>
</dbReference>
<evidence type="ECO:0000259" key="8">
    <source>
        <dbReference type="PROSITE" id="PS51379"/>
    </source>
</evidence>
<sequence>MHIEPSFRKRYHKALADTVMIKAVKLGTGRLRGKRAEAIAEVGPERWAAFRERAEAIRMHVIQHLDQYLEQLVDNVLQRGGHVCLARTGEEAVQYIENLAKEKDAKSIVKSKSMVSEEIHLNPALEKMGCKVIESDLGEWIIQLADETPSHIIVPAMHKNRFQVAELFNAVSNEKIPAETADLCAFARKYLRQQFLNIDIGITGCNFAIADSGAVTVCTNEGNARIISALAPTLVTIMGMERILPGVEELAVMLSLLARSATGQKITVYNTLSTGIRMEEELDGPQEFHLVIVDNGRSKLLGSTYEKVLNCIRCGSCLNACPVYRNIGGHAYGWVYPGPIGAVLSPLYQGISKYGELPYASTLCGACHTACPVKIPLHDMLYALRNDKVELEKKGEILEDIAYKGWNAVFASMSRYRFSIRMARRFQFPLVKAQKIAYGPPPISDWLKYRDMPALPDKFFHEIWPELNEERKE</sequence>
<keyword evidence="3" id="KW-0479">Metal-binding</keyword>
<evidence type="ECO:0000313" key="10">
    <source>
        <dbReference type="Proteomes" id="UP000214880"/>
    </source>
</evidence>
<dbReference type="Proteomes" id="UP000214880">
    <property type="component" value="Unassembled WGS sequence"/>
</dbReference>
<dbReference type="Pfam" id="PF13183">
    <property type="entry name" value="Fer4_8"/>
    <property type="match status" value="1"/>
</dbReference>
<evidence type="ECO:0000256" key="7">
    <source>
        <dbReference type="ARBA" id="ARBA00023014"/>
    </source>
</evidence>
<dbReference type="SUPFAM" id="SSF100950">
    <property type="entry name" value="NagB/RpiA/CoA transferase-like"/>
    <property type="match status" value="1"/>
</dbReference>
<dbReference type="GO" id="GO:0006089">
    <property type="term" value="P:lactate metabolic process"/>
    <property type="evidence" value="ECO:0007669"/>
    <property type="project" value="InterPro"/>
</dbReference>
<dbReference type="GO" id="GO:0046872">
    <property type="term" value="F:metal ion binding"/>
    <property type="evidence" value="ECO:0007669"/>
    <property type="project" value="UniProtKB-KW"/>
</dbReference>
<feature type="domain" description="4Fe-4S ferredoxin-type" evidence="8">
    <location>
        <begin position="302"/>
        <end position="332"/>
    </location>
</feature>
<keyword evidence="4" id="KW-0677">Repeat</keyword>
<organism evidence="9 10">
    <name type="scientific">Dendrosporobacter quercicolus</name>
    <dbReference type="NCBI Taxonomy" id="146817"/>
    <lineage>
        <taxon>Bacteria</taxon>
        <taxon>Bacillati</taxon>
        <taxon>Bacillota</taxon>
        <taxon>Negativicutes</taxon>
        <taxon>Selenomonadales</taxon>
        <taxon>Sporomusaceae</taxon>
        <taxon>Dendrosporobacter</taxon>
    </lineage>
</organism>
<dbReference type="NCBIfam" id="TIGR00273">
    <property type="entry name" value="LutB/LldF family L-lactate oxidation iron-sulfur protein"/>
    <property type="match status" value="1"/>
</dbReference>
<dbReference type="Gene3D" id="3.40.50.10420">
    <property type="entry name" value="NagB/RpiA/CoA transferase-like"/>
    <property type="match status" value="1"/>
</dbReference>
<protein>
    <submittedName>
        <fullName evidence="9">L-lactate dehydrogenase complex protein LldF</fullName>
    </submittedName>
</protein>
<dbReference type="InterPro" id="IPR004452">
    <property type="entry name" value="LutB/LldF"/>
</dbReference>
<evidence type="ECO:0000256" key="4">
    <source>
        <dbReference type="ARBA" id="ARBA00022737"/>
    </source>
</evidence>
<keyword evidence="10" id="KW-1185">Reference proteome</keyword>
<keyword evidence="2" id="KW-0004">4Fe-4S</keyword>
<evidence type="ECO:0000256" key="1">
    <source>
        <dbReference type="ARBA" id="ARBA00022448"/>
    </source>
</evidence>
<evidence type="ECO:0000256" key="2">
    <source>
        <dbReference type="ARBA" id="ARBA00022485"/>
    </source>
</evidence>
<dbReference type="PANTHER" id="PTHR47153:SF2">
    <property type="entry name" value="LACTATE UTILIZATION PROTEIN B"/>
    <property type="match status" value="1"/>
</dbReference>
<dbReference type="InterPro" id="IPR024185">
    <property type="entry name" value="FTHF_cligase-like_sf"/>
</dbReference>
<dbReference type="InterPro" id="IPR003741">
    <property type="entry name" value="LUD_dom"/>
</dbReference>
<keyword evidence="7" id="KW-0411">Iron-sulfur</keyword>
<dbReference type="AlphaFoldDB" id="A0A1G9Z5E1"/>
<dbReference type="PROSITE" id="PS00198">
    <property type="entry name" value="4FE4S_FER_1"/>
    <property type="match status" value="1"/>
</dbReference>
<keyword evidence="5" id="KW-0249">Electron transport</keyword>
<dbReference type="GO" id="GO:0051539">
    <property type="term" value="F:4 iron, 4 sulfur cluster binding"/>
    <property type="evidence" value="ECO:0007669"/>
    <property type="project" value="UniProtKB-KW"/>
</dbReference>